<gene>
    <name evidence="3" type="ORF">F8237_25080</name>
</gene>
<evidence type="ECO:0000256" key="2">
    <source>
        <dbReference type="SAM" id="SignalP"/>
    </source>
</evidence>
<dbReference type="OrthoDB" id="8138536at2"/>
<evidence type="ECO:0000313" key="3">
    <source>
        <dbReference type="EMBL" id="QFI77304.1"/>
    </source>
</evidence>
<dbReference type="EMBL" id="CP044543">
    <property type="protein sequence ID" value="QFI77304.1"/>
    <property type="molecule type" value="Genomic_DNA"/>
</dbReference>
<accession>A0A5P6PH87</accession>
<evidence type="ECO:0000313" key="4">
    <source>
        <dbReference type="Proteomes" id="UP000325641"/>
    </source>
</evidence>
<proteinExistence type="predicted"/>
<feature type="region of interest" description="Disordered" evidence="1">
    <location>
        <begin position="29"/>
        <end position="60"/>
    </location>
</feature>
<feature type="signal peptide" evidence="2">
    <location>
        <begin position="1"/>
        <end position="28"/>
    </location>
</feature>
<keyword evidence="2" id="KW-0732">Signal</keyword>
<feature type="chain" id="PRO_5024872680" description="L,D-transpeptidase" evidence="2">
    <location>
        <begin position="29"/>
        <end position="127"/>
    </location>
</feature>
<reference evidence="4" key="1">
    <citation type="submission" date="2019-10" db="EMBL/GenBank/DDBJ databases">
        <title>Complete Genome Sequence of Bradyrhizobium betae type strain PL7HG1T.</title>
        <authorList>
            <person name="Bromfield E.S.P."/>
            <person name="Cloutier S."/>
        </authorList>
    </citation>
    <scope>NUCLEOTIDE SEQUENCE [LARGE SCALE GENOMIC DNA]</scope>
    <source>
        <strain evidence="4">PL7HG1</strain>
    </source>
</reference>
<evidence type="ECO:0000256" key="1">
    <source>
        <dbReference type="SAM" id="MobiDB-lite"/>
    </source>
</evidence>
<protein>
    <recommendedName>
        <fullName evidence="5">L,D-transpeptidase</fullName>
    </recommendedName>
</protein>
<evidence type="ECO:0008006" key="5">
    <source>
        <dbReference type="Google" id="ProtNLM"/>
    </source>
</evidence>
<dbReference type="Proteomes" id="UP000325641">
    <property type="component" value="Chromosome"/>
</dbReference>
<name>A0A5P6PH87_9BRAD</name>
<dbReference type="RefSeq" id="WP_151650661.1">
    <property type="nucleotide sequence ID" value="NZ_CP044543.1"/>
</dbReference>
<sequence>MGYSPMSTIVMTRTVLLLFLASTFAAHAATTGKRDRPQATPNAVYEYGPRGPNRSYQSGPRTRLYVSKRSWLDGGTEVLPGERKFADYAFPPGTSFARGNNNRPLDRQPLYPDSDLGGFARRIPISW</sequence>
<dbReference type="KEGG" id="bbet:F8237_25080"/>
<dbReference type="AlphaFoldDB" id="A0A5P6PH87"/>
<organism evidence="3 4">
    <name type="scientific">Bradyrhizobium betae</name>
    <dbReference type="NCBI Taxonomy" id="244734"/>
    <lineage>
        <taxon>Bacteria</taxon>
        <taxon>Pseudomonadati</taxon>
        <taxon>Pseudomonadota</taxon>
        <taxon>Alphaproteobacteria</taxon>
        <taxon>Hyphomicrobiales</taxon>
        <taxon>Nitrobacteraceae</taxon>
        <taxon>Bradyrhizobium</taxon>
    </lineage>
</organism>